<evidence type="ECO:0000256" key="1">
    <source>
        <dbReference type="SAM" id="Phobius"/>
    </source>
</evidence>
<dbReference type="NCBIfam" id="TIGR02537">
    <property type="entry name" value="arch_flag_Nterm"/>
    <property type="match status" value="1"/>
</dbReference>
<keyword evidence="1" id="KW-0812">Transmembrane</keyword>
<comment type="caution">
    <text evidence="3">The sequence shown here is derived from an EMBL/GenBank/DDBJ whole genome shotgun (WGS) entry which is preliminary data.</text>
</comment>
<name>A0A7Z8KR71_9EURY</name>
<reference evidence="3 4" key="1">
    <citation type="submission" date="2019-06" db="EMBL/GenBank/DDBJ databases">
        <title>Draft genome sequence of Methanolobus vulcani B1d.</title>
        <authorList>
            <person name="Creighbaum A.J."/>
            <person name="Ticak T."/>
            <person name="Hariraju D."/>
            <person name="Arivett B.A."/>
            <person name="Ferguson D.J.Jr."/>
        </authorList>
    </citation>
    <scope>NUCLEOTIDE SEQUENCE [LARGE SCALE GENOMIC DNA]</scope>
    <source>
        <strain evidence="3 4">B1d</strain>
    </source>
</reference>
<dbReference type="EMBL" id="VIAQ01000001">
    <property type="protein sequence ID" value="TQD29546.1"/>
    <property type="molecule type" value="Genomic_DNA"/>
</dbReference>
<dbReference type="AlphaFoldDB" id="A0A7Z8KR71"/>
<accession>A0A7Z8KR71</accession>
<protein>
    <submittedName>
        <fullName evidence="3">Type IV pilin</fullName>
    </submittedName>
</protein>
<feature type="transmembrane region" description="Helical" evidence="1">
    <location>
        <begin position="12"/>
        <end position="33"/>
    </location>
</feature>
<evidence type="ECO:0000313" key="4">
    <source>
        <dbReference type="Proteomes" id="UP000319335"/>
    </source>
</evidence>
<dbReference type="Pfam" id="PF07790">
    <property type="entry name" value="Pilin_N"/>
    <property type="match status" value="1"/>
</dbReference>
<keyword evidence="1" id="KW-0472">Membrane</keyword>
<dbReference type="RefSeq" id="WP_154808209.1">
    <property type="nucleotide sequence ID" value="NZ_VIAQ01000001.1"/>
</dbReference>
<keyword evidence="4" id="KW-1185">Reference proteome</keyword>
<dbReference type="OrthoDB" id="118020at2157"/>
<dbReference type="Proteomes" id="UP000319335">
    <property type="component" value="Unassembled WGS sequence"/>
</dbReference>
<proteinExistence type="predicted"/>
<dbReference type="InterPro" id="IPR013373">
    <property type="entry name" value="Flagellin/pilin_N_arc"/>
</dbReference>
<dbReference type="InterPro" id="IPR012859">
    <property type="entry name" value="Pilin_N_archaeal"/>
</dbReference>
<keyword evidence="1" id="KW-1133">Transmembrane helix</keyword>
<sequence length="167" mass="17758">MKFTKLFSEEKAVSPVIGVMLMIVVTVILAAAVSSYSTSVESQEIAPQAVITASASMSDGRLILEHLSGDTLTKGRFNIEIASGDGAISGYVNMDNVTLSPDGIHLGPGDIAILDFPVETFFNGDNYGLVESDEFTLMIFEGDPFAVTLIDKNTGQTVCKTDLIMSP</sequence>
<organism evidence="3 4">
    <name type="scientific">Methanolobus vulcani</name>
    <dbReference type="NCBI Taxonomy" id="38026"/>
    <lineage>
        <taxon>Archaea</taxon>
        <taxon>Methanobacteriati</taxon>
        <taxon>Methanobacteriota</taxon>
        <taxon>Stenosarchaea group</taxon>
        <taxon>Methanomicrobia</taxon>
        <taxon>Methanosarcinales</taxon>
        <taxon>Methanosarcinaceae</taxon>
        <taxon>Methanolobus</taxon>
    </lineage>
</organism>
<evidence type="ECO:0000313" key="3">
    <source>
        <dbReference type="EMBL" id="TQD29546.1"/>
    </source>
</evidence>
<evidence type="ECO:0000259" key="2">
    <source>
        <dbReference type="Pfam" id="PF07790"/>
    </source>
</evidence>
<feature type="domain" description="Archaeal Type IV pilin N-terminal" evidence="2">
    <location>
        <begin position="11"/>
        <end position="81"/>
    </location>
</feature>
<gene>
    <name evidence="3" type="ORF">FKV42_00075</name>
</gene>